<name>A0ABN3UIR8_9ACTN</name>
<dbReference type="Gene3D" id="3.30.200.20">
    <property type="entry name" value="Phosphorylase Kinase, domain 1"/>
    <property type="match status" value="1"/>
</dbReference>
<dbReference type="SUPFAM" id="SSF56112">
    <property type="entry name" value="Protein kinase-like (PK-like)"/>
    <property type="match status" value="1"/>
</dbReference>
<feature type="compositionally biased region" description="Gly residues" evidence="9">
    <location>
        <begin position="304"/>
        <end position="316"/>
    </location>
</feature>
<keyword evidence="13" id="KW-1185">Reference proteome</keyword>
<proteinExistence type="predicted"/>
<evidence type="ECO:0000256" key="4">
    <source>
        <dbReference type="ARBA" id="ARBA00022741"/>
    </source>
</evidence>
<organism evidence="12 13">
    <name type="scientific">Actinocorallia aurantiaca</name>
    <dbReference type="NCBI Taxonomy" id="46204"/>
    <lineage>
        <taxon>Bacteria</taxon>
        <taxon>Bacillati</taxon>
        <taxon>Actinomycetota</taxon>
        <taxon>Actinomycetes</taxon>
        <taxon>Streptosporangiales</taxon>
        <taxon>Thermomonosporaceae</taxon>
        <taxon>Actinocorallia</taxon>
    </lineage>
</organism>
<dbReference type="Gene3D" id="3.30.10.20">
    <property type="match status" value="4"/>
</dbReference>
<evidence type="ECO:0000256" key="1">
    <source>
        <dbReference type="ARBA" id="ARBA00012513"/>
    </source>
</evidence>
<feature type="domain" description="PASTA" evidence="11">
    <location>
        <begin position="622"/>
        <end position="685"/>
    </location>
</feature>
<feature type="domain" description="PASTA" evidence="11">
    <location>
        <begin position="401"/>
        <end position="471"/>
    </location>
</feature>
<feature type="domain" description="Protein kinase" evidence="10">
    <location>
        <begin position="18"/>
        <end position="279"/>
    </location>
</feature>
<dbReference type="SMART" id="SM00740">
    <property type="entry name" value="PASTA"/>
    <property type="match status" value="4"/>
</dbReference>
<keyword evidence="5 12" id="KW-0418">Kinase</keyword>
<keyword evidence="3" id="KW-0808">Transferase</keyword>
<feature type="domain" description="PASTA" evidence="11">
    <location>
        <begin position="534"/>
        <end position="606"/>
    </location>
</feature>
<sequence length="685" mass="72559">MDATAVDPLVGQVLDERYRVESKVARGGMATVYVGRDLRLNRTIALKVMHPHLAQDEQFVRRFMGEAKSAAALSHPNVVAVYDQGTDGAHTYLTMEYLPGRTLRDLLDERGRLPVGDALDIMAPILAALGAAHRGGLIHRDIKPENVLLSNDGQVKVADFGLARAETDSKQTKTGMIIGTVAYMAPEQVITGQSDTRTDVYSAGILLFELLTGRQPHVGDTPLAVAWRHVNEQIPLPSQLVPGIPPRIDALVISATSKDPAGRPADADHFYALLTNPSVEIPSAPAAAAPPENATSVLSVPGMAGSGGSLPGGSLPGGSLPQGMPPGGPPGNHTTVMPGNHTAVMPGGHTTVMPLGMTPDGPPQEQVMLFDRILHFLTGKFVLVTLGVIASMVIGWATWYQVSGKYDHVPKIIGISQADAVAKLRADGIAYTISDTREYSETARKGTVAKVDPGVGSKVQPGEPVTLSLSKGLTPRKIPDVTGQSAEQARETLKEFVSLTEEKKPGAAAEGTALGTNPKAGTQLARDESLVLLISSGLAMPDLSGKNKDDAYAQLENLKGQLNGNLPVNEEAVKDPAKEDNVVVWQNPPAGTLLKPGDAVTLGVNKKDDCFLSAINPFCDKGPDEHGNVKVPLVFGRTIDDAVKHLQEHGLQANVQHKLNTGRIVDQDPDNGQRVPQGSTVTIWD</sequence>
<dbReference type="Gene3D" id="1.10.510.10">
    <property type="entry name" value="Transferase(Phosphotransferase) domain 1"/>
    <property type="match status" value="1"/>
</dbReference>
<protein>
    <recommendedName>
        <fullName evidence="1">non-specific serine/threonine protein kinase</fullName>
        <ecNumber evidence="1">2.7.11.1</ecNumber>
    </recommendedName>
</protein>
<evidence type="ECO:0000256" key="8">
    <source>
        <dbReference type="ARBA" id="ARBA00048679"/>
    </source>
</evidence>
<dbReference type="InterPro" id="IPR011009">
    <property type="entry name" value="Kinase-like_dom_sf"/>
</dbReference>
<evidence type="ECO:0000259" key="11">
    <source>
        <dbReference type="PROSITE" id="PS51178"/>
    </source>
</evidence>
<keyword evidence="2" id="KW-0723">Serine/threonine-protein kinase</keyword>
<dbReference type="Pfam" id="PF00069">
    <property type="entry name" value="Pkinase"/>
    <property type="match status" value="1"/>
</dbReference>
<evidence type="ECO:0000256" key="9">
    <source>
        <dbReference type="SAM" id="MobiDB-lite"/>
    </source>
</evidence>
<keyword evidence="6" id="KW-0067">ATP-binding</keyword>
<dbReference type="PROSITE" id="PS00108">
    <property type="entry name" value="PROTEIN_KINASE_ST"/>
    <property type="match status" value="1"/>
</dbReference>
<evidence type="ECO:0000256" key="2">
    <source>
        <dbReference type="ARBA" id="ARBA00022527"/>
    </source>
</evidence>
<evidence type="ECO:0000256" key="5">
    <source>
        <dbReference type="ARBA" id="ARBA00022777"/>
    </source>
</evidence>
<accession>A0ABN3UIR8</accession>
<dbReference type="Proteomes" id="UP001501842">
    <property type="component" value="Unassembled WGS sequence"/>
</dbReference>
<evidence type="ECO:0000256" key="6">
    <source>
        <dbReference type="ARBA" id="ARBA00022840"/>
    </source>
</evidence>
<comment type="catalytic activity">
    <reaction evidence="8">
        <text>L-seryl-[protein] + ATP = O-phospho-L-seryl-[protein] + ADP + H(+)</text>
        <dbReference type="Rhea" id="RHEA:17989"/>
        <dbReference type="Rhea" id="RHEA-COMP:9863"/>
        <dbReference type="Rhea" id="RHEA-COMP:11604"/>
        <dbReference type="ChEBI" id="CHEBI:15378"/>
        <dbReference type="ChEBI" id="CHEBI:29999"/>
        <dbReference type="ChEBI" id="CHEBI:30616"/>
        <dbReference type="ChEBI" id="CHEBI:83421"/>
        <dbReference type="ChEBI" id="CHEBI:456216"/>
        <dbReference type="EC" id="2.7.11.1"/>
    </reaction>
</comment>
<evidence type="ECO:0000313" key="13">
    <source>
        <dbReference type="Proteomes" id="UP001501842"/>
    </source>
</evidence>
<evidence type="ECO:0000313" key="12">
    <source>
        <dbReference type="EMBL" id="GAA2732583.1"/>
    </source>
</evidence>
<feature type="region of interest" description="Disordered" evidence="9">
    <location>
        <begin position="662"/>
        <end position="685"/>
    </location>
</feature>
<dbReference type="Pfam" id="PF03793">
    <property type="entry name" value="PASTA"/>
    <property type="match status" value="4"/>
</dbReference>
<dbReference type="CDD" id="cd06577">
    <property type="entry name" value="PASTA_pknB"/>
    <property type="match status" value="4"/>
</dbReference>
<dbReference type="EC" id="2.7.11.1" evidence="1"/>
<dbReference type="InterPro" id="IPR000719">
    <property type="entry name" value="Prot_kinase_dom"/>
</dbReference>
<dbReference type="GO" id="GO:0016301">
    <property type="term" value="F:kinase activity"/>
    <property type="evidence" value="ECO:0007669"/>
    <property type="project" value="UniProtKB-KW"/>
</dbReference>
<feature type="compositionally biased region" description="Polar residues" evidence="9">
    <location>
        <begin position="674"/>
        <end position="685"/>
    </location>
</feature>
<dbReference type="PROSITE" id="PS50011">
    <property type="entry name" value="PROTEIN_KINASE_DOM"/>
    <property type="match status" value="1"/>
</dbReference>
<dbReference type="InterPro" id="IPR008271">
    <property type="entry name" value="Ser/Thr_kinase_AS"/>
</dbReference>
<evidence type="ECO:0000256" key="3">
    <source>
        <dbReference type="ARBA" id="ARBA00022679"/>
    </source>
</evidence>
<evidence type="ECO:0000256" key="7">
    <source>
        <dbReference type="ARBA" id="ARBA00047899"/>
    </source>
</evidence>
<comment type="caution">
    <text evidence="12">The sequence shown here is derived from an EMBL/GenBank/DDBJ whole genome shotgun (WGS) entry which is preliminary data.</text>
</comment>
<evidence type="ECO:0000259" key="10">
    <source>
        <dbReference type="PROSITE" id="PS50011"/>
    </source>
</evidence>
<gene>
    <name evidence="12" type="primary">pknB_4</name>
    <name evidence="12" type="ORF">GCM10010439_50660</name>
</gene>
<reference evidence="12 13" key="1">
    <citation type="journal article" date="2019" name="Int. J. Syst. Evol. Microbiol.">
        <title>The Global Catalogue of Microorganisms (GCM) 10K type strain sequencing project: providing services to taxonomists for standard genome sequencing and annotation.</title>
        <authorList>
            <consortium name="The Broad Institute Genomics Platform"/>
            <consortium name="The Broad Institute Genome Sequencing Center for Infectious Disease"/>
            <person name="Wu L."/>
            <person name="Ma J."/>
        </authorList>
    </citation>
    <scope>NUCLEOTIDE SEQUENCE [LARGE SCALE GENOMIC DNA]</scope>
    <source>
        <strain evidence="12 13">JCM 8201</strain>
    </source>
</reference>
<comment type="catalytic activity">
    <reaction evidence="7">
        <text>L-threonyl-[protein] + ATP = O-phospho-L-threonyl-[protein] + ADP + H(+)</text>
        <dbReference type="Rhea" id="RHEA:46608"/>
        <dbReference type="Rhea" id="RHEA-COMP:11060"/>
        <dbReference type="Rhea" id="RHEA-COMP:11605"/>
        <dbReference type="ChEBI" id="CHEBI:15378"/>
        <dbReference type="ChEBI" id="CHEBI:30013"/>
        <dbReference type="ChEBI" id="CHEBI:30616"/>
        <dbReference type="ChEBI" id="CHEBI:61977"/>
        <dbReference type="ChEBI" id="CHEBI:456216"/>
        <dbReference type="EC" id="2.7.11.1"/>
    </reaction>
</comment>
<dbReference type="CDD" id="cd14014">
    <property type="entry name" value="STKc_PknB_like"/>
    <property type="match status" value="1"/>
</dbReference>
<dbReference type="SMART" id="SM00220">
    <property type="entry name" value="S_TKc"/>
    <property type="match status" value="1"/>
</dbReference>
<dbReference type="PANTHER" id="PTHR43289">
    <property type="entry name" value="MITOGEN-ACTIVATED PROTEIN KINASE KINASE KINASE 20-RELATED"/>
    <property type="match status" value="1"/>
</dbReference>
<dbReference type="InterPro" id="IPR005543">
    <property type="entry name" value="PASTA_dom"/>
</dbReference>
<keyword evidence="4" id="KW-0547">Nucleotide-binding</keyword>
<feature type="region of interest" description="Disordered" evidence="9">
    <location>
        <begin position="301"/>
        <end position="325"/>
    </location>
</feature>
<dbReference type="EMBL" id="BAAATZ010000021">
    <property type="protein sequence ID" value="GAA2732583.1"/>
    <property type="molecule type" value="Genomic_DNA"/>
</dbReference>
<dbReference type="PROSITE" id="PS51178">
    <property type="entry name" value="PASTA"/>
    <property type="match status" value="3"/>
</dbReference>
<dbReference type="PANTHER" id="PTHR43289:SF34">
    <property type="entry name" value="SERINE_THREONINE-PROTEIN KINASE YBDM-RELATED"/>
    <property type="match status" value="1"/>
</dbReference>
<dbReference type="RefSeq" id="WP_344453422.1">
    <property type="nucleotide sequence ID" value="NZ_BAAATZ010000021.1"/>
</dbReference>